<dbReference type="AlphaFoldDB" id="A0A9D5Q5A9"/>
<feature type="region of interest" description="Disordered" evidence="1">
    <location>
        <begin position="1"/>
        <end position="34"/>
    </location>
</feature>
<comment type="caution">
    <text evidence="2">The sequence shown here is derived from an EMBL/GenBank/DDBJ whole genome shotgun (WGS) entry which is preliminary data.</text>
</comment>
<sequence length="67" mass="7645">MDNWSTSTAMEQGMPMSMMGQGMPMMPSDPHSRGQMLQMRGEIMRATGDILIKYGKQMTQEEQEENE</sequence>
<organism evidence="2 3">
    <name type="scientific">candidate division KSB3 bacterium</name>
    <dbReference type="NCBI Taxonomy" id="2044937"/>
    <lineage>
        <taxon>Bacteria</taxon>
        <taxon>candidate division KSB3</taxon>
    </lineage>
</organism>
<evidence type="ECO:0000256" key="1">
    <source>
        <dbReference type="SAM" id="MobiDB-lite"/>
    </source>
</evidence>
<dbReference type="Proteomes" id="UP000649604">
    <property type="component" value="Unassembled WGS sequence"/>
</dbReference>
<evidence type="ECO:0000313" key="2">
    <source>
        <dbReference type="EMBL" id="MBD3324057.1"/>
    </source>
</evidence>
<accession>A0A9D5Q5A9</accession>
<name>A0A9D5Q5A9_9BACT</name>
<gene>
    <name evidence="2" type="ORF">GF339_05695</name>
</gene>
<reference evidence="2" key="1">
    <citation type="submission" date="2019-11" db="EMBL/GenBank/DDBJ databases">
        <title>Microbial mats filling the niche in hypersaline microbial mats.</title>
        <authorList>
            <person name="Wong H.L."/>
            <person name="Macleod F.I."/>
            <person name="White R.A. III"/>
            <person name="Burns B.P."/>
        </authorList>
    </citation>
    <scope>NUCLEOTIDE SEQUENCE</scope>
    <source>
        <strain evidence="2">Rbin_158</strain>
    </source>
</reference>
<protein>
    <submittedName>
        <fullName evidence="2">Uncharacterized protein</fullName>
    </submittedName>
</protein>
<proteinExistence type="predicted"/>
<feature type="compositionally biased region" description="Polar residues" evidence="1">
    <location>
        <begin position="1"/>
        <end position="10"/>
    </location>
</feature>
<dbReference type="EMBL" id="WJJP01000177">
    <property type="protein sequence ID" value="MBD3324057.1"/>
    <property type="molecule type" value="Genomic_DNA"/>
</dbReference>
<feature type="compositionally biased region" description="Low complexity" evidence="1">
    <location>
        <begin position="12"/>
        <end position="28"/>
    </location>
</feature>
<evidence type="ECO:0000313" key="3">
    <source>
        <dbReference type="Proteomes" id="UP000649604"/>
    </source>
</evidence>